<dbReference type="OrthoDB" id="37622at2"/>
<evidence type="ECO:0000313" key="3">
    <source>
        <dbReference type="Proteomes" id="UP000439994"/>
    </source>
</evidence>
<accession>A0A6N8FCA6</accession>
<comment type="similarity">
    <text evidence="1">Belongs to the CutA family.</text>
</comment>
<evidence type="ECO:0000256" key="1">
    <source>
        <dbReference type="ARBA" id="ARBA00010169"/>
    </source>
</evidence>
<dbReference type="InterPro" id="IPR004323">
    <property type="entry name" value="Ion_tolerance_CutA"/>
</dbReference>
<dbReference type="Gene3D" id="3.30.70.120">
    <property type="match status" value="1"/>
</dbReference>
<dbReference type="InterPro" id="IPR015867">
    <property type="entry name" value="N-reg_PII/ATP_PRibTrfase_C"/>
</dbReference>
<comment type="caution">
    <text evidence="2">The sequence shown here is derived from an EMBL/GenBank/DDBJ whole genome shotgun (WGS) entry which is preliminary data.</text>
</comment>
<gene>
    <name evidence="2" type="ORF">GNP35_09960</name>
</gene>
<evidence type="ECO:0000313" key="2">
    <source>
        <dbReference type="EMBL" id="MUH72787.1"/>
    </source>
</evidence>
<reference evidence="2 3" key="1">
    <citation type="submission" date="2019-11" db="EMBL/GenBank/DDBJ databases">
        <title>P. haliotis isolates from Z. marina roots.</title>
        <authorList>
            <person name="Cohen M."/>
            <person name="Jospin G."/>
            <person name="Eisen J.A."/>
            <person name="Coil D.A."/>
        </authorList>
    </citation>
    <scope>NUCLEOTIDE SEQUENCE [LARGE SCALE GENOMIC DNA]</scope>
    <source>
        <strain evidence="2 3">UCD-MCMsp1aY</strain>
    </source>
</reference>
<dbReference type="Pfam" id="PF03091">
    <property type="entry name" value="CutA1"/>
    <property type="match status" value="1"/>
</dbReference>
<keyword evidence="3" id="KW-1185">Reference proteome</keyword>
<dbReference type="GO" id="GO:0010038">
    <property type="term" value="P:response to metal ion"/>
    <property type="evidence" value="ECO:0007669"/>
    <property type="project" value="InterPro"/>
</dbReference>
<organism evidence="2 3">
    <name type="scientific">Psychrosphaera haliotis</name>
    <dbReference type="NCBI Taxonomy" id="555083"/>
    <lineage>
        <taxon>Bacteria</taxon>
        <taxon>Pseudomonadati</taxon>
        <taxon>Pseudomonadota</taxon>
        <taxon>Gammaproteobacteria</taxon>
        <taxon>Alteromonadales</taxon>
        <taxon>Pseudoalteromonadaceae</taxon>
        <taxon>Psychrosphaera</taxon>
    </lineage>
</organism>
<name>A0A6N8FCA6_9GAMM</name>
<dbReference type="SUPFAM" id="SSF54913">
    <property type="entry name" value="GlnB-like"/>
    <property type="match status" value="1"/>
</dbReference>
<dbReference type="RefSeq" id="WP_155695938.1">
    <property type="nucleotide sequence ID" value="NZ_BAAAFQ010000004.1"/>
</dbReference>
<proteinExistence type="inferred from homology"/>
<dbReference type="PANTHER" id="PTHR23419">
    <property type="entry name" value="DIVALENT CATION TOLERANCE CUTA-RELATED"/>
    <property type="match status" value="1"/>
</dbReference>
<dbReference type="GO" id="GO:0005507">
    <property type="term" value="F:copper ion binding"/>
    <property type="evidence" value="ECO:0007669"/>
    <property type="project" value="TreeGrafter"/>
</dbReference>
<sequence length="108" mass="12280">MTVKLILVTSPDLPTAHSLAEGLLDKDLVACVNLIPSVVSLYKWEGKLEQNIEVQMFLKTSERNIAAIESYVNEHHPYEVPEFLVIDVNHGNRDYLNWVQEMTSQGNK</sequence>
<dbReference type="AlphaFoldDB" id="A0A6N8FCA6"/>
<dbReference type="EMBL" id="WOCD01000003">
    <property type="protein sequence ID" value="MUH72787.1"/>
    <property type="molecule type" value="Genomic_DNA"/>
</dbReference>
<dbReference type="Proteomes" id="UP000439994">
    <property type="component" value="Unassembled WGS sequence"/>
</dbReference>
<dbReference type="PANTHER" id="PTHR23419:SF8">
    <property type="entry name" value="FI09726P"/>
    <property type="match status" value="1"/>
</dbReference>
<protein>
    <submittedName>
        <fullName evidence="2">Divalent cation tolerance protein CutA</fullName>
    </submittedName>
</protein>
<dbReference type="InterPro" id="IPR011322">
    <property type="entry name" value="N-reg_PII-like_a/b"/>
</dbReference>